<keyword evidence="1" id="KW-0547">Nucleotide-binding</keyword>
<name>A0A0A0CY15_9PROT</name>
<gene>
    <name evidence="4" type="ORF">P409_31665</name>
</gene>
<evidence type="ECO:0000256" key="1">
    <source>
        <dbReference type="ARBA" id="ARBA00022741"/>
    </source>
</evidence>
<proteinExistence type="inferred from homology"/>
<dbReference type="PANTHER" id="PTHR33359">
    <property type="entry name" value="MOLYBDOPTERIN SYNTHASE SULFUR CARRIER SUBUNIT"/>
    <property type="match status" value="1"/>
</dbReference>
<dbReference type="InterPro" id="IPR044672">
    <property type="entry name" value="MOCS2A"/>
</dbReference>
<dbReference type="NCBIfam" id="TIGR01682">
    <property type="entry name" value="moaD"/>
    <property type="match status" value="1"/>
</dbReference>
<dbReference type="GO" id="GO:0000166">
    <property type="term" value="F:nucleotide binding"/>
    <property type="evidence" value="ECO:0007669"/>
    <property type="project" value="UniProtKB-KW"/>
</dbReference>
<organism evidence="4 5">
    <name type="scientific">Inquilinus limosus MP06</name>
    <dbReference type="NCBI Taxonomy" id="1398085"/>
    <lineage>
        <taxon>Bacteria</taxon>
        <taxon>Pseudomonadati</taxon>
        <taxon>Pseudomonadota</taxon>
        <taxon>Alphaproteobacteria</taxon>
        <taxon>Rhodospirillales</taxon>
        <taxon>Rhodospirillaceae</taxon>
        <taxon>Inquilinus</taxon>
    </lineage>
</organism>
<evidence type="ECO:0000256" key="3">
    <source>
        <dbReference type="ARBA" id="ARBA00024247"/>
    </source>
</evidence>
<dbReference type="EMBL" id="JANX01000738">
    <property type="protein sequence ID" value="KGM30674.1"/>
    <property type="molecule type" value="Genomic_DNA"/>
</dbReference>
<sequence length="83" mass="8719">MKLLYFAWVRSKIGTAAETVSPPDSVRDVAGLLDWLRARGAGYADALANPAVVRVAINQRFAKPGDPVAPGDEIGIFPPVTGG</sequence>
<dbReference type="SUPFAM" id="SSF54285">
    <property type="entry name" value="MoaD/ThiS"/>
    <property type="match status" value="1"/>
</dbReference>
<reference evidence="4 5" key="1">
    <citation type="submission" date="2014-01" db="EMBL/GenBank/DDBJ databases">
        <title>Genome sequence determination for a cystic fibrosis isolate, Inquilinus limosus.</title>
        <authorList>
            <person name="Pino M."/>
            <person name="Di Conza J."/>
            <person name="Gutkind G."/>
        </authorList>
    </citation>
    <scope>NUCLEOTIDE SEQUENCE [LARGE SCALE GENOMIC DNA]</scope>
    <source>
        <strain evidence="4 5">MP06</strain>
    </source>
</reference>
<evidence type="ECO:0000313" key="4">
    <source>
        <dbReference type="EMBL" id="KGM30674.1"/>
    </source>
</evidence>
<dbReference type="OrthoDB" id="9800712at2"/>
<dbReference type="InterPro" id="IPR012675">
    <property type="entry name" value="Beta-grasp_dom_sf"/>
</dbReference>
<dbReference type="GO" id="GO:0006777">
    <property type="term" value="P:Mo-molybdopterin cofactor biosynthetic process"/>
    <property type="evidence" value="ECO:0007669"/>
    <property type="project" value="InterPro"/>
</dbReference>
<evidence type="ECO:0000256" key="2">
    <source>
        <dbReference type="ARBA" id="ARBA00024200"/>
    </source>
</evidence>
<dbReference type="InterPro" id="IPR003749">
    <property type="entry name" value="ThiS/MoaD-like"/>
</dbReference>
<dbReference type="RefSeq" id="WP_034847937.1">
    <property type="nucleotide sequence ID" value="NZ_JANX01000738.1"/>
</dbReference>
<accession>A0A0A0CY15</accession>
<comment type="similarity">
    <text evidence="2">Belongs to the MoaD family.</text>
</comment>
<dbReference type="GO" id="GO:1990133">
    <property type="term" value="C:molybdopterin adenylyltransferase complex"/>
    <property type="evidence" value="ECO:0007669"/>
    <property type="project" value="TreeGrafter"/>
</dbReference>
<dbReference type="Proteomes" id="UP000029995">
    <property type="component" value="Unassembled WGS sequence"/>
</dbReference>
<dbReference type="AlphaFoldDB" id="A0A0A0CY15"/>
<dbReference type="Gene3D" id="3.10.20.30">
    <property type="match status" value="1"/>
</dbReference>
<evidence type="ECO:0000313" key="5">
    <source>
        <dbReference type="Proteomes" id="UP000029995"/>
    </source>
</evidence>
<dbReference type="CDD" id="cd00754">
    <property type="entry name" value="Ubl_MoaD"/>
    <property type="match status" value="1"/>
</dbReference>
<dbReference type="PANTHER" id="PTHR33359:SF1">
    <property type="entry name" value="MOLYBDOPTERIN SYNTHASE SULFUR CARRIER SUBUNIT"/>
    <property type="match status" value="1"/>
</dbReference>
<comment type="caution">
    <text evidence="4">The sequence shown here is derived from an EMBL/GenBank/DDBJ whole genome shotgun (WGS) entry which is preliminary data.</text>
</comment>
<dbReference type="Pfam" id="PF02597">
    <property type="entry name" value="ThiS"/>
    <property type="match status" value="1"/>
</dbReference>
<dbReference type="InterPro" id="IPR016155">
    <property type="entry name" value="Mopterin_synth/thiamin_S_b"/>
</dbReference>
<protein>
    <recommendedName>
        <fullName evidence="3">Molybdopterin synthase sulfur carrier subunit</fullName>
    </recommendedName>
</protein>